<dbReference type="SMART" id="SM00315">
    <property type="entry name" value="RGS"/>
    <property type="match status" value="1"/>
</dbReference>
<dbReference type="InterPro" id="IPR017441">
    <property type="entry name" value="Protein_kinase_ATP_BS"/>
</dbReference>
<keyword evidence="1" id="KW-0723">Serine/threonine-protein kinase</keyword>
<dbReference type="InterPro" id="IPR036305">
    <property type="entry name" value="RGS_sf"/>
</dbReference>
<keyword evidence="2" id="KW-0808">Transferase</keyword>
<reference evidence="9" key="2">
    <citation type="submission" date="2025-09" db="UniProtKB">
        <authorList>
            <consortium name="Ensembl"/>
        </authorList>
    </citation>
    <scope>IDENTIFICATION</scope>
</reference>
<dbReference type="Pfam" id="PF00069">
    <property type="entry name" value="Pkinase"/>
    <property type="match status" value="1"/>
</dbReference>
<dbReference type="Pfam" id="PF00615">
    <property type="entry name" value="RGS"/>
    <property type="match status" value="1"/>
</dbReference>
<keyword evidence="10" id="KW-1185">Reference proteome</keyword>
<dbReference type="InterPro" id="IPR011009">
    <property type="entry name" value="Kinase-like_dom_sf"/>
</dbReference>
<evidence type="ECO:0000256" key="6">
    <source>
        <dbReference type="PROSITE-ProRule" id="PRU10141"/>
    </source>
</evidence>
<dbReference type="PROSITE" id="PS00107">
    <property type="entry name" value="PROTEIN_KINASE_ATP"/>
    <property type="match status" value="1"/>
</dbReference>
<dbReference type="PANTHER" id="PTHR24355:SF11">
    <property type="entry name" value="RHODOPSIN KINASE GRK1"/>
    <property type="match status" value="1"/>
</dbReference>
<dbReference type="PANTHER" id="PTHR24355">
    <property type="entry name" value="G PROTEIN-COUPLED RECEPTOR KINASE/RIBOSOMAL PROTEIN S6 KINASE"/>
    <property type="match status" value="1"/>
</dbReference>
<dbReference type="Gene3D" id="3.30.200.20">
    <property type="entry name" value="Phosphorylase Kinase, domain 1"/>
    <property type="match status" value="1"/>
</dbReference>
<reference evidence="9" key="1">
    <citation type="submission" date="2025-08" db="UniProtKB">
        <authorList>
            <consortium name="Ensembl"/>
        </authorList>
    </citation>
    <scope>IDENTIFICATION</scope>
</reference>
<dbReference type="PROSITE" id="PS50011">
    <property type="entry name" value="PROTEIN_KINASE_DOM"/>
    <property type="match status" value="1"/>
</dbReference>
<keyword evidence="4" id="KW-0418">Kinase</keyword>
<feature type="binding site" evidence="6">
    <location>
        <position position="176"/>
    </location>
    <ligand>
        <name>ATP</name>
        <dbReference type="ChEBI" id="CHEBI:30616"/>
    </ligand>
</feature>
<dbReference type="GO" id="GO:0005524">
    <property type="term" value="F:ATP binding"/>
    <property type="evidence" value="ECO:0007669"/>
    <property type="project" value="UniProtKB-UniRule"/>
</dbReference>
<sequence length="228" mass="26337">MNSGITSNLFHVNCHLRLKLTHITVCEGLRETLDLAFDSICVEQLIGKCLFREFLDANEEAKKASKVIQHFMDPSAKYYCPFLSEDIKTKVKESHETVGDHLFAAALAITLGFLREAPYIFFLESMYLKRFLQWKWLEMQPMDADWFLDFHVLGRGGFGEVSACQMKFTWKLYAGKKLNKKRLQKLVEKRILDKVHSCLIVSLAYAFQTKNELCLIITIMNGGDLRIL</sequence>
<dbReference type="InterPro" id="IPR016137">
    <property type="entry name" value="RGS"/>
</dbReference>
<dbReference type="PROSITE" id="PS50132">
    <property type="entry name" value="RGS"/>
    <property type="match status" value="1"/>
</dbReference>
<evidence type="ECO:0000313" key="10">
    <source>
        <dbReference type="Proteomes" id="UP000261600"/>
    </source>
</evidence>
<evidence type="ECO:0000256" key="2">
    <source>
        <dbReference type="ARBA" id="ARBA00022679"/>
    </source>
</evidence>
<evidence type="ECO:0000256" key="3">
    <source>
        <dbReference type="ARBA" id="ARBA00022741"/>
    </source>
</evidence>
<dbReference type="AlphaFoldDB" id="A0A3Q3QAK4"/>
<evidence type="ECO:0000256" key="5">
    <source>
        <dbReference type="ARBA" id="ARBA00022840"/>
    </source>
</evidence>
<evidence type="ECO:0000259" key="7">
    <source>
        <dbReference type="PROSITE" id="PS50011"/>
    </source>
</evidence>
<dbReference type="GO" id="GO:0050254">
    <property type="term" value="F:rhodopsin kinase activity"/>
    <property type="evidence" value="ECO:0007669"/>
    <property type="project" value="TreeGrafter"/>
</dbReference>
<dbReference type="GO" id="GO:0009966">
    <property type="term" value="P:regulation of signal transduction"/>
    <property type="evidence" value="ECO:0007669"/>
    <property type="project" value="TreeGrafter"/>
</dbReference>
<organism evidence="9 10">
    <name type="scientific">Monopterus albus</name>
    <name type="common">Swamp eel</name>
    <dbReference type="NCBI Taxonomy" id="43700"/>
    <lineage>
        <taxon>Eukaryota</taxon>
        <taxon>Metazoa</taxon>
        <taxon>Chordata</taxon>
        <taxon>Craniata</taxon>
        <taxon>Vertebrata</taxon>
        <taxon>Euteleostomi</taxon>
        <taxon>Actinopterygii</taxon>
        <taxon>Neopterygii</taxon>
        <taxon>Teleostei</taxon>
        <taxon>Neoteleostei</taxon>
        <taxon>Acanthomorphata</taxon>
        <taxon>Anabantaria</taxon>
        <taxon>Synbranchiformes</taxon>
        <taxon>Synbranchidae</taxon>
        <taxon>Monopterus</taxon>
    </lineage>
</organism>
<proteinExistence type="predicted"/>
<evidence type="ECO:0008006" key="11">
    <source>
        <dbReference type="Google" id="ProtNLM"/>
    </source>
</evidence>
<dbReference type="SUPFAM" id="SSF48097">
    <property type="entry name" value="Regulator of G-protein signaling, RGS"/>
    <property type="match status" value="1"/>
</dbReference>
<name>A0A3Q3QAK4_MONAL</name>
<keyword evidence="5 6" id="KW-0067">ATP-binding</keyword>
<dbReference type="Proteomes" id="UP000261600">
    <property type="component" value="Unplaced"/>
</dbReference>
<evidence type="ECO:0000259" key="8">
    <source>
        <dbReference type="PROSITE" id="PS50132"/>
    </source>
</evidence>
<accession>A0A3Q3QAK4</accession>
<dbReference type="SUPFAM" id="SSF56112">
    <property type="entry name" value="Protein kinase-like (PK-like)"/>
    <property type="match status" value="1"/>
</dbReference>
<dbReference type="STRING" id="43700.ENSMALP00000008141"/>
<dbReference type="Ensembl" id="ENSMALT00000008315.1">
    <property type="protein sequence ID" value="ENSMALP00000008141.1"/>
    <property type="gene ID" value="ENSMALG00000005791.1"/>
</dbReference>
<evidence type="ECO:0000313" key="9">
    <source>
        <dbReference type="Ensembl" id="ENSMALP00000008141.1"/>
    </source>
</evidence>
<dbReference type="Gene3D" id="1.10.167.10">
    <property type="entry name" value="Regulator of G-protein Signalling 4, domain 2"/>
    <property type="match status" value="2"/>
</dbReference>
<feature type="domain" description="Protein kinase" evidence="7">
    <location>
        <begin position="147"/>
        <end position="228"/>
    </location>
</feature>
<evidence type="ECO:0000256" key="4">
    <source>
        <dbReference type="ARBA" id="ARBA00022777"/>
    </source>
</evidence>
<dbReference type="GO" id="GO:0005737">
    <property type="term" value="C:cytoplasm"/>
    <property type="evidence" value="ECO:0007669"/>
    <property type="project" value="TreeGrafter"/>
</dbReference>
<evidence type="ECO:0000256" key="1">
    <source>
        <dbReference type="ARBA" id="ARBA00022527"/>
    </source>
</evidence>
<feature type="domain" description="RGS" evidence="8">
    <location>
        <begin position="51"/>
        <end position="132"/>
    </location>
</feature>
<keyword evidence="3 6" id="KW-0547">Nucleotide-binding</keyword>
<dbReference type="InterPro" id="IPR000719">
    <property type="entry name" value="Prot_kinase_dom"/>
</dbReference>
<protein>
    <recommendedName>
        <fullName evidence="11">G protein-coupled receptor kinase</fullName>
    </recommendedName>
</protein>
<dbReference type="InterPro" id="IPR044926">
    <property type="entry name" value="RGS_subdomain_2"/>
</dbReference>